<protein>
    <submittedName>
        <fullName evidence="2">Uncharacterized protein</fullName>
    </submittedName>
</protein>
<dbReference type="Proteomes" id="UP000238356">
    <property type="component" value="Unassembled WGS sequence"/>
</dbReference>
<keyword evidence="1" id="KW-1133">Transmembrane helix</keyword>
<reference evidence="2 3" key="1">
    <citation type="submission" date="2018-02" db="EMBL/GenBank/DDBJ databases">
        <title>8 Nocardia nova and 1 Nocardia cyriacigeorgica strain used for evolution to TMP-SMX.</title>
        <authorList>
            <person name="Mehta H."/>
            <person name="Weng J."/>
            <person name="Shamoo Y."/>
        </authorList>
    </citation>
    <scope>NUCLEOTIDE SEQUENCE [LARGE SCALE GENOMIC DNA]</scope>
    <source>
        <strain evidence="2 3">BAA2227</strain>
    </source>
</reference>
<dbReference type="EMBL" id="PSZD01000003">
    <property type="protein sequence ID" value="PPJ31267.1"/>
    <property type="molecule type" value="Genomic_DNA"/>
</dbReference>
<proteinExistence type="predicted"/>
<keyword evidence="1" id="KW-0472">Membrane</keyword>
<name>A0A2S6ABV6_9NOCA</name>
<organism evidence="2 3">
    <name type="scientific">Nocardia nova</name>
    <dbReference type="NCBI Taxonomy" id="37330"/>
    <lineage>
        <taxon>Bacteria</taxon>
        <taxon>Bacillati</taxon>
        <taxon>Actinomycetota</taxon>
        <taxon>Actinomycetes</taxon>
        <taxon>Mycobacteriales</taxon>
        <taxon>Nocardiaceae</taxon>
        <taxon>Nocardia</taxon>
    </lineage>
</organism>
<dbReference type="GeneID" id="66722559"/>
<feature type="transmembrane region" description="Helical" evidence="1">
    <location>
        <begin position="18"/>
        <end position="46"/>
    </location>
</feature>
<comment type="caution">
    <text evidence="2">The sequence shown here is derived from an EMBL/GenBank/DDBJ whole genome shotgun (WGS) entry which is preliminary data.</text>
</comment>
<evidence type="ECO:0000256" key="1">
    <source>
        <dbReference type="SAM" id="Phobius"/>
    </source>
</evidence>
<sequence length="132" mass="13224">MGFGDGGPAGEPRGVTGVALWVGVLWGALVAVLTAPLAAAVVASVYRFPIPFGEYAAGLHEAVNAALAAVFYLVMGGGMLLAVLGGVAGLMIVRAHGRRLGRSLALTFAAGFGLAVLGAFALALLEHVIGPW</sequence>
<keyword evidence="3" id="KW-1185">Reference proteome</keyword>
<dbReference type="AlphaFoldDB" id="A0A2S6ABV6"/>
<feature type="transmembrane region" description="Helical" evidence="1">
    <location>
        <begin position="104"/>
        <end position="125"/>
    </location>
</feature>
<gene>
    <name evidence="2" type="ORF">C5F51_06695</name>
</gene>
<keyword evidence="1" id="KW-0812">Transmembrane</keyword>
<evidence type="ECO:0000313" key="2">
    <source>
        <dbReference type="EMBL" id="PPJ31267.1"/>
    </source>
</evidence>
<accession>A0A2S6ABV6</accession>
<dbReference type="RefSeq" id="WP_064909392.1">
    <property type="nucleotide sequence ID" value="NZ_JAHUVX010000005.1"/>
</dbReference>
<evidence type="ECO:0000313" key="3">
    <source>
        <dbReference type="Proteomes" id="UP000238356"/>
    </source>
</evidence>
<feature type="transmembrane region" description="Helical" evidence="1">
    <location>
        <begin position="66"/>
        <end position="92"/>
    </location>
</feature>